<dbReference type="GO" id="GO:0006567">
    <property type="term" value="P:L-threonine catabolic process"/>
    <property type="evidence" value="ECO:0007669"/>
    <property type="project" value="TreeGrafter"/>
</dbReference>
<reference evidence="8" key="1">
    <citation type="journal article" date="2020" name="Stud. Mycol.">
        <title>101 Dothideomycetes genomes: a test case for predicting lifestyles and emergence of pathogens.</title>
        <authorList>
            <person name="Haridas S."/>
            <person name="Albert R."/>
            <person name="Binder M."/>
            <person name="Bloem J."/>
            <person name="Labutti K."/>
            <person name="Salamov A."/>
            <person name="Andreopoulos B."/>
            <person name="Baker S."/>
            <person name="Barry K."/>
            <person name="Bills G."/>
            <person name="Bluhm B."/>
            <person name="Cannon C."/>
            <person name="Castanera R."/>
            <person name="Culley D."/>
            <person name="Daum C."/>
            <person name="Ezra D."/>
            <person name="Gonzalez J."/>
            <person name="Henrissat B."/>
            <person name="Kuo A."/>
            <person name="Liang C."/>
            <person name="Lipzen A."/>
            <person name="Lutzoni F."/>
            <person name="Magnuson J."/>
            <person name="Mondo S."/>
            <person name="Nolan M."/>
            <person name="Ohm R."/>
            <person name="Pangilinan J."/>
            <person name="Park H.-J."/>
            <person name="Ramirez L."/>
            <person name="Alfaro M."/>
            <person name="Sun H."/>
            <person name="Tritt A."/>
            <person name="Yoshinaga Y."/>
            <person name="Zwiers L.-H."/>
            <person name="Turgeon B."/>
            <person name="Goodwin S."/>
            <person name="Spatafora J."/>
            <person name="Crous P."/>
            <person name="Grigoriev I."/>
        </authorList>
    </citation>
    <scope>NUCLEOTIDE SEQUENCE</scope>
    <source>
        <strain evidence="8">CBS 122681</strain>
    </source>
</reference>
<feature type="modified residue" description="N6-(pyridoxal phosphate)lysine" evidence="5">
    <location>
        <position position="244"/>
    </location>
</feature>
<dbReference type="InterPro" id="IPR015424">
    <property type="entry name" value="PyrdxlP-dep_Trfase"/>
</dbReference>
<gene>
    <name evidence="8" type="ORF">K491DRAFT_704092</name>
</gene>
<sequence>MAPAITADFPDTNFLSNNPPSKDSKQDDFLDLRNVAWAHSQEPANNFISDFYTKPTLPMLEAIVRTTLGDGDNDEDTTTNSLQDYVSGLLGHEAALLVPTGTMGNQVALRTALGSPPHSILVDYRGHIMHYEGGGPSGICGTLTRTVVPSNGHHITLSDVQKFATVRRTMYDCPTTVIALENPMEGRILPISDVRAISTWARVQDPPIHMHLDGARLWEAVTAGACTLAEIGPYFDSLQVCFTKGLGAPIGSMVIGSKTFIERAKWARKMMGGGMRASGVVAAPARVAIEQTMFGGKLKKAQEKARRATDLWVELGGKLLDPTETNMVWLDVPGSGLNEERFYSLAEQEYDLRLGGVMPYRLVFHYQITEEAVDRLCALFKRVFGERS</sequence>
<evidence type="ECO:0000256" key="2">
    <source>
        <dbReference type="ARBA" id="ARBA00006966"/>
    </source>
</evidence>
<keyword evidence="9" id="KW-1185">Reference proteome</keyword>
<comment type="cofactor">
    <cofactor evidence="1">
        <name>pyridoxal 5'-phosphate</name>
        <dbReference type="ChEBI" id="CHEBI:597326"/>
    </cofactor>
</comment>
<name>A0A6A6TBX6_9PLEO</name>
<accession>A0A6A6TBX6</accession>
<dbReference type="GO" id="GO:0008732">
    <property type="term" value="F:L-allo-threonine aldolase activity"/>
    <property type="evidence" value="ECO:0007669"/>
    <property type="project" value="TreeGrafter"/>
</dbReference>
<evidence type="ECO:0000313" key="9">
    <source>
        <dbReference type="Proteomes" id="UP000799324"/>
    </source>
</evidence>
<dbReference type="GO" id="GO:0006545">
    <property type="term" value="P:glycine biosynthetic process"/>
    <property type="evidence" value="ECO:0007669"/>
    <property type="project" value="TreeGrafter"/>
</dbReference>
<dbReference type="InterPro" id="IPR001597">
    <property type="entry name" value="ArAA_b-elim_lyase/Thr_aldolase"/>
</dbReference>
<protein>
    <submittedName>
        <fullName evidence="8">L-allo-threonine aldolase</fullName>
    </submittedName>
</protein>
<organism evidence="8 9">
    <name type="scientific">Lophiostoma macrostomum CBS 122681</name>
    <dbReference type="NCBI Taxonomy" id="1314788"/>
    <lineage>
        <taxon>Eukaryota</taxon>
        <taxon>Fungi</taxon>
        <taxon>Dikarya</taxon>
        <taxon>Ascomycota</taxon>
        <taxon>Pezizomycotina</taxon>
        <taxon>Dothideomycetes</taxon>
        <taxon>Pleosporomycetidae</taxon>
        <taxon>Pleosporales</taxon>
        <taxon>Lophiostomataceae</taxon>
        <taxon>Lophiostoma</taxon>
    </lineage>
</organism>
<evidence type="ECO:0000259" key="7">
    <source>
        <dbReference type="Pfam" id="PF01212"/>
    </source>
</evidence>
<dbReference type="FunFam" id="3.40.640.10:FF:000030">
    <property type="entry name" value="Low-specificity L-threonine aldolase"/>
    <property type="match status" value="1"/>
</dbReference>
<proteinExistence type="inferred from homology"/>
<dbReference type="GO" id="GO:0005829">
    <property type="term" value="C:cytosol"/>
    <property type="evidence" value="ECO:0007669"/>
    <property type="project" value="TreeGrafter"/>
</dbReference>
<dbReference type="Gene3D" id="3.90.1150.10">
    <property type="entry name" value="Aspartate Aminotransferase, domain 1"/>
    <property type="match status" value="1"/>
</dbReference>
<evidence type="ECO:0000256" key="1">
    <source>
        <dbReference type="ARBA" id="ARBA00001933"/>
    </source>
</evidence>
<evidence type="ECO:0000256" key="4">
    <source>
        <dbReference type="ARBA" id="ARBA00023239"/>
    </source>
</evidence>
<dbReference type="InterPro" id="IPR023603">
    <property type="entry name" value="Low_specificity_L-TA-like"/>
</dbReference>
<comment type="similarity">
    <text evidence="2">Belongs to the threonine aldolase family.</text>
</comment>
<dbReference type="PANTHER" id="PTHR48097">
    <property type="entry name" value="L-THREONINE ALDOLASE-RELATED"/>
    <property type="match status" value="1"/>
</dbReference>
<dbReference type="PANTHER" id="PTHR48097:SF9">
    <property type="entry name" value="L-THREONINE ALDOLASE"/>
    <property type="match status" value="1"/>
</dbReference>
<feature type="domain" description="Aromatic amino acid beta-eliminating lyase/threonine aldolase" evidence="7">
    <location>
        <begin position="47"/>
        <end position="332"/>
    </location>
</feature>
<evidence type="ECO:0000256" key="5">
    <source>
        <dbReference type="PIRSR" id="PIRSR017617-1"/>
    </source>
</evidence>
<dbReference type="EMBL" id="MU004337">
    <property type="protein sequence ID" value="KAF2656383.1"/>
    <property type="molecule type" value="Genomic_DNA"/>
</dbReference>
<dbReference type="PIRSF" id="PIRSF017617">
    <property type="entry name" value="Thr_aldolase"/>
    <property type="match status" value="1"/>
</dbReference>
<evidence type="ECO:0000256" key="3">
    <source>
        <dbReference type="ARBA" id="ARBA00022898"/>
    </source>
</evidence>
<dbReference type="Gene3D" id="3.40.640.10">
    <property type="entry name" value="Type I PLP-dependent aspartate aminotransferase-like (Major domain)"/>
    <property type="match status" value="1"/>
</dbReference>
<dbReference type="InterPro" id="IPR015421">
    <property type="entry name" value="PyrdxlP-dep_Trfase_major"/>
</dbReference>
<dbReference type="SUPFAM" id="SSF53383">
    <property type="entry name" value="PLP-dependent transferases"/>
    <property type="match status" value="1"/>
</dbReference>
<keyword evidence="3" id="KW-0663">Pyridoxal phosphate</keyword>
<dbReference type="OrthoDB" id="10261951at2759"/>
<keyword evidence="4" id="KW-0456">Lyase</keyword>
<evidence type="ECO:0000256" key="6">
    <source>
        <dbReference type="SAM" id="MobiDB-lite"/>
    </source>
</evidence>
<dbReference type="AlphaFoldDB" id="A0A6A6TBX6"/>
<evidence type="ECO:0000313" key="8">
    <source>
        <dbReference type="EMBL" id="KAF2656383.1"/>
    </source>
</evidence>
<dbReference type="Pfam" id="PF01212">
    <property type="entry name" value="Beta_elim_lyase"/>
    <property type="match status" value="1"/>
</dbReference>
<feature type="region of interest" description="Disordered" evidence="6">
    <location>
        <begin position="1"/>
        <end position="26"/>
    </location>
</feature>
<dbReference type="Proteomes" id="UP000799324">
    <property type="component" value="Unassembled WGS sequence"/>
</dbReference>
<dbReference type="InterPro" id="IPR015422">
    <property type="entry name" value="PyrdxlP-dep_Trfase_small"/>
</dbReference>